<reference evidence="1" key="1">
    <citation type="submission" date="2018-05" db="EMBL/GenBank/DDBJ databases">
        <authorList>
            <person name="Lanie J.A."/>
            <person name="Ng W.-L."/>
            <person name="Kazmierczak K.M."/>
            <person name="Andrzejewski T.M."/>
            <person name="Davidsen T.M."/>
            <person name="Wayne K.J."/>
            <person name="Tettelin H."/>
            <person name="Glass J.I."/>
            <person name="Rusch D."/>
            <person name="Podicherti R."/>
            <person name="Tsui H.-C.T."/>
            <person name="Winkler M.E."/>
        </authorList>
    </citation>
    <scope>NUCLEOTIDE SEQUENCE</scope>
</reference>
<gene>
    <name evidence="1" type="ORF">METZ01_LOCUS227620</name>
</gene>
<feature type="non-terminal residue" evidence="1">
    <location>
        <position position="1"/>
    </location>
</feature>
<evidence type="ECO:0000313" key="1">
    <source>
        <dbReference type="EMBL" id="SVB74766.1"/>
    </source>
</evidence>
<protein>
    <submittedName>
        <fullName evidence="1">Uncharacterized protein</fullName>
    </submittedName>
</protein>
<name>A0A382GHV9_9ZZZZ</name>
<organism evidence="1">
    <name type="scientific">marine metagenome</name>
    <dbReference type="NCBI Taxonomy" id="408172"/>
    <lineage>
        <taxon>unclassified sequences</taxon>
        <taxon>metagenomes</taxon>
        <taxon>ecological metagenomes</taxon>
    </lineage>
</organism>
<sequence length="37" mass="4049">LKQGLSGFPLGPFLLWVTPWVTNEGQIGLNLSLPIIE</sequence>
<proteinExistence type="predicted"/>
<accession>A0A382GHV9</accession>
<dbReference type="EMBL" id="UINC01055648">
    <property type="protein sequence ID" value="SVB74766.1"/>
    <property type="molecule type" value="Genomic_DNA"/>
</dbReference>
<dbReference type="AlphaFoldDB" id="A0A382GHV9"/>